<keyword evidence="6" id="KW-1185">Reference proteome</keyword>
<dbReference type="RefSeq" id="WP_087862249.1">
    <property type="nucleotide sequence ID" value="NZ_LT859958.1"/>
</dbReference>
<dbReference type="InterPro" id="IPR002104">
    <property type="entry name" value="Integrase_catalytic"/>
</dbReference>
<dbReference type="Pfam" id="PF00589">
    <property type="entry name" value="Phage_integrase"/>
    <property type="match status" value="1"/>
</dbReference>
<protein>
    <submittedName>
        <fullName evidence="5">Integrase family protein</fullName>
    </submittedName>
</protein>
<dbReference type="Gene3D" id="1.10.443.10">
    <property type="entry name" value="Intergrase catalytic core"/>
    <property type="match status" value="1"/>
</dbReference>
<dbReference type="SUPFAM" id="SSF56349">
    <property type="entry name" value="DNA breaking-rejoining enzymes"/>
    <property type="match status" value="1"/>
</dbReference>
<dbReference type="EMBL" id="LT859958">
    <property type="protein sequence ID" value="SMX54402.1"/>
    <property type="molecule type" value="Genomic_DNA"/>
</dbReference>
<organism evidence="5 6">
    <name type="scientific">Candidatus Brevifilum fermentans</name>
    <dbReference type="NCBI Taxonomy" id="1986204"/>
    <lineage>
        <taxon>Bacteria</taxon>
        <taxon>Bacillati</taxon>
        <taxon>Chloroflexota</taxon>
        <taxon>Anaerolineae</taxon>
        <taxon>Anaerolineales</taxon>
        <taxon>Anaerolineaceae</taxon>
        <taxon>Candidatus Brevifilum</taxon>
    </lineage>
</organism>
<dbReference type="PANTHER" id="PTHR30349:SF41">
    <property type="entry name" value="INTEGRASE_RECOMBINASE PROTEIN MJ0367-RELATED"/>
    <property type="match status" value="1"/>
</dbReference>
<keyword evidence="3" id="KW-0233">DNA recombination</keyword>
<dbReference type="KEGG" id="abat:CFX1CAM_1337"/>
<dbReference type="InterPro" id="IPR011010">
    <property type="entry name" value="DNA_brk_join_enz"/>
</dbReference>
<dbReference type="InterPro" id="IPR050090">
    <property type="entry name" value="Tyrosine_recombinase_XerCD"/>
</dbReference>
<dbReference type="AlphaFoldDB" id="A0A1Y6K3W5"/>
<dbReference type="GO" id="GO:0015074">
    <property type="term" value="P:DNA integration"/>
    <property type="evidence" value="ECO:0007669"/>
    <property type="project" value="InterPro"/>
</dbReference>
<feature type="domain" description="Tyr recombinase" evidence="4">
    <location>
        <begin position="133"/>
        <end position="345"/>
    </location>
</feature>
<dbReference type="GO" id="GO:0006310">
    <property type="term" value="P:DNA recombination"/>
    <property type="evidence" value="ECO:0007669"/>
    <property type="project" value="UniProtKB-KW"/>
</dbReference>
<dbReference type="PROSITE" id="PS51898">
    <property type="entry name" value="TYR_RECOMBINASE"/>
    <property type="match status" value="1"/>
</dbReference>
<keyword evidence="2" id="KW-0238">DNA-binding</keyword>
<accession>A0A1Y6K3W5</accession>
<gene>
    <name evidence="5" type="ORF">CFX1CAM_1337</name>
</gene>
<dbReference type="PANTHER" id="PTHR30349">
    <property type="entry name" value="PHAGE INTEGRASE-RELATED"/>
    <property type="match status" value="1"/>
</dbReference>
<comment type="similarity">
    <text evidence="1">Belongs to the 'phage' integrase family.</text>
</comment>
<dbReference type="InterPro" id="IPR013762">
    <property type="entry name" value="Integrase-like_cat_sf"/>
</dbReference>
<evidence type="ECO:0000256" key="1">
    <source>
        <dbReference type="ARBA" id="ARBA00008857"/>
    </source>
</evidence>
<evidence type="ECO:0000256" key="2">
    <source>
        <dbReference type="ARBA" id="ARBA00023125"/>
    </source>
</evidence>
<dbReference type="Proteomes" id="UP000195514">
    <property type="component" value="Chromosome I"/>
</dbReference>
<proteinExistence type="inferred from homology"/>
<evidence type="ECO:0000313" key="6">
    <source>
        <dbReference type="Proteomes" id="UP000195514"/>
    </source>
</evidence>
<evidence type="ECO:0000256" key="3">
    <source>
        <dbReference type="ARBA" id="ARBA00023172"/>
    </source>
</evidence>
<evidence type="ECO:0000313" key="5">
    <source>
        <dbReference type="EMBL" id="SMX54402.1"/>
    </source>
</evidence>
<evidence type="ECO:0000259" key="4">
    <source>
        <dbReference type="PROSITE" id="PS51898"/>
    </source>
</evidence>
<dbReference type="GO" id="GO:0003677">
    <property type="term" value="F:DNA binding"/>
    <property type="evidence" value="ECO:0007669"/>
    <property type="project" value="UniProtKB-KW"/>
</dbReference>
<dbReference type="OrthoDB" id="9795573at2"/>
<sequence length="351" mass="39753">MEQNEIIPIDYGQRPTSLQARGQRTASKNPVVSYLASLNSKDSRRVQKAALDQIASALTNSQIEDSLDFPWEQLDYGAVTAVKAWLNARYAPATVNRYLCAVRRVLKEAWRHNLINAEAYQRAADVRSVSAQRLPSGRELDTEEIKRLILVCLEDEENPNLGLRDAAIISLMYSSGLRRAEVVTLDLEDFDAKLRQLRVIGKRNKERFAFLASGAVRAIQKWIEVRGNEPGPLFYSVNKSGKIVRHRKERKSAAQKQQGMAPNQIVARLSDQTIYHLIEKRSLQAGLVKKTTPHDMRRTFVSDLLDVGVDLSTVSKMAGHENPNTTMRYDRRPTRVMQDAAEKLDIPYPKD</sequence>
<reference evidence="6" key="1">
    <citation type="submission" date="2017-05" db="EMBL/GenBank/DDBJ databases">
        <authorList>
            <person name="Kirkegaard R."/>
            <person name="Mcilroy J S."/>
        </authorList>
    </citation>
    <scope>NUCLEOTIDE SEQUENCE [LARGE SCALE GENOMIC DNA]</scope>
</reference>
<name>A0A1Y6K3W5_9CHLR</name>